<keyword evidence="3" id="KW-0378">Hydrolase</keyword>
<evidence type="ECO:0000313" key="4">
    <source>
        <dbReference type="Proteomes" id="UP001214301"/>
    </source>
</evidence>
<feature type="region of interest" description="Disordered" evidence="1">
    <location>
        <begin position="343"/>
        <end position="371"/>
    </location>
</feature>
<keyword evidence="4" id="KW-1185">Reference proteome</keyword>
<reference evidence="3 4" key="1">
    <citation type="journal article" date="2020" name="Front. Microbiol.">
        <title>Toward Biorecycling: Isolation of a Soil Bacterium That Grows on a Polyurethane Oligomer and Monomer.</title>
        <authorList>
            <person name="Espinosa M.J.C."/>
            <person name="Blanco A.C."/>
            <person name="Schmidgall T."/>
            <person name="Atanasoff-Kardjalieff A.K."/>
            <person name="Kappelmeyer U."/>
            <person name="Tischler D."/>
            <person name="Pieper D.H."/>
            <person name="Heipieper H.J."/>
            <person name="Eberlein C."/>
        </authorList>
    </citation>
    <scope>NUCLEOTIDE SEQUENCE [LARGE SCALE GENOMIC DNA]</scope>
    <source>
        <strain evidence="3 4">TDA1</strain>
    </source>
</reference>
<feature type="domain" description="Serine aminopeptidase S33" evidence="2">
    <location>
        <begin position="65"/>
        <end position="297"/>
    </location>
</feature>
<dbReference type="PANTHER" id="PTHR43265:SF1">
    <property type="entry name" value="ESTERASE ESTD"/>
    <property type="match status" value="1"/>
</dbReference>
<dbReference type="InterPro" id="IPR053145">
    <property type="entry name" value="AB_hydrolase_Est10"/>
</dbReference>
<dbReference type="Gene3D" id="3.40.50.1820">
    <property type="entry name" value="alpha/beta hydrolase"/>
    <property type="match status" value="1"/>
</dbReference>
<proteinExistence type="predicted"/>
<dbReference type="SUPFAM" id="SSF53474">
    <property type="entry name" value="alpha/beta-Hydrolases"/>
    <property type="match status" value="1"/>
</dbReference>
<evidence type="ECO:0000313" key="3">
    <source>
        <dbReference type="EMBL" id="WCH99612.1"/>
    </source>
</evidence>
<evidence type="ECO:0000256" key="1">
    <source>
        <dbReference type="SAM" id="MobiDB-lite"/>
    </source>
</evidence>
<dbReference type="PANTHER" id="PTHR43265">
    <property type="entry name" value="ESTERASE ESTD"/>
    <property type="match status" value="1"/>
</dbReference>
<dbReference type="RefSeq" id="WP_077068666.1">
    <property type="nucleotide sequence ID" value="NZ_CP116669.1"/>
</dbReference>
<dbReference type="GO" id="GO:0016787">
    <property type="term" value="F:hydrolase activity"/>
    <property type="evidence" value="ECO:0007669"/>
    <property type="project" value="UniProtKB-KW"/>
</dbReference>
<dbReference type="GeneID" id="301037670"/>
<evidence type="ECO:0000259" key="2">
    <source>
        <dbReference type="Pfam" id="PF12146"/>
    </source>
</evidence>
<name>A0ABY7R763_9PSED</name>
<feature type="compositionally biased region" description="Polar residues" evidence="1">
    <location>
        <begin position="343"/>
        <end position="357"/>
    </location>
</feature>
<protein>
    <submittedName>
        <fullName evidence="3">Alpha/beta fold hydrolase</fullName>
    </submittedName>
</protein>
<dbReference type="InterPro" id="IPR022742">
    <property type="entry name" value="Hydrolase_4"/>
</dbReference>
<sequence>MTKKSRILAWVGGLAVLLGLAVFVVRNVADFELDDARVSTLKFRSGAADLFGTLMLPAHVQSAPVVLIIHGDGPMDRFASRGYLPLINSLLDAGIGVFTWDKQGIGESSGNWLDQSMSDRAAEALAALACVRMAPGVAGQKVGFLGFSQGGWVIPRAASEGDPDFSVIIGGAVNWRRQGMYYTRLRLADEGLARAEIDVRVREQYQKNDKVFGPLKDQDAAHAFPDMDRAHFNFVLKNYNEDVTPALKTMKGPVLAVWGAQDVNVDAAEDSNVYRAQFAGASGRQVVVVPNATHGLLRAGLFNYQLLSQWPRWKTYLFVALGRHAYAPSTLAFISGWITSSSSTERPTAGGQSTNVGASLARDAPRGRRSI</sequence>
<dbReference type="InterPro" id="IPR029058">
    <property type="entry name" value="AB_hydrolase_fold"/>
</dbReference>
<organism evidence="3 4">
    <name type="scientific">Pseudomonas capeferrum</name>
    <dbReference type="NCBI Taxonomy" id="1495066"/>
    <lineage>
        <taxon>Bacteria</taxon>
        <taxon>Pseudomonadati</taxon>
        <taxon>Pseudomonadota</taxon>
        <taxon>Gammaproteobacteria</taxon>
        <taxon>Pseudomonadales</taxon>
        <taxon>Pseudomonadaceae</taxon>
        <taxon>Pseudomonas</taxon>
    </lineage>
</organism>
<dbReference type="EMBL" id="CP116669">
    <property type="protein sequence ID" value="WCH99612.1"/>
    <property type="molecule type" value="Genomic_DNA"/>
</dbReference>
<dbReference type="Pfam" id="PF12146">
    <property type="entry name" value="Hydrolase_4"/>
    <property type="match status" value="1"/>
</dbReference>
<dbReference type="Proteomes" id="UP001214301">
    <property type="component" value="Chromosome"/>
</dbReference>
<gene>
    <name evidence="3" type="ORF">PMC74_23120</name>
</gene>
<accession>A0ABY7R763</accession>